<protein>
    <recommendedName>
        <fullName evidence="3">Aminoglycoside phosphotransferase domain-containing protein</fullName>
    </recommendedName>
</protein>
<evidence type="ECO:0000313" key="1">
    <source>
        <dbReference type="EMBL" id="OSD06605.1"/>
    </source>
</evidence>
<dbReference type="PANTHER" id="PTHR21310">
    <property type="entry name" value="AMINOGLYCOSIDE PHOSPHOTRANSFERASE-RELATED-RELATED"/>
    <property type="match status" value="1"/>
</dbReference>
<sequence length="424" mass="46853">MLTPDAKLSIEAALRIGVEDSVLLEKDDLTMTYALSLTDGGEHTLRMPCSQSAATVIQSEVATARYLFNHASIPVPKVVVAFQNIDATGSTDCFAIYDKPSGICLDQIFSQLPPRDQARIVSTIARWMVDVFRLRFDKIGSICDEAGTVGPIASKPFFAEGRAKLPLDRGPFSSAREYFKACAQRELDSSRMLFTQDAPLSYQHDLEESRIMVERIAGLLCDLTQRCHGLDEDDPQMAPFSLDIHDLSLKNIFVSPDDPTNIVVVTDWRFLTTRPLWCCGRLPPWLSPSMSTQHETTRLVSIFKAEVARLDGLDSTFLRALDLDDTRYTLDDLSTYDAFRDGFLLLPALENILATLPGHEDFAGLTALLDPSTLPGRVARINLLTHGSNAMYLAMTPPRSPMTLPVKDEGTETAVPHNSSVLVT</sequence>
<organism evidence="1 2">
    <name type="scientific">Trametes coccinea (strain BRFM310)</name>
    <name type="common">Pycnoporus coccineus</name>
    <dbReference type="NCBI Taxonomy" id="1353009"/>
    <lineage>
        <taxon>Eukaryota</taxon>
        <taxon>Fungi</taxon>
        <taxon>Dikarya</taxon>
        <taxon>Basidiomycota</taxon>
        <taxon>Agaricomycotina</taxon>
        <taxon>Agaricomycetes</taxon>
        <taxon>Polyporales</taxon>
        <taxon>Polyporaceae</taxon>
        <taxon>Trametes</taxon>
    </lineage>
</organism>
<dbReference type="STRING" id="1353009.A0A1Y2IZM4"/>
<proteinExistence type="predicted"/>
<dbReference type="PANTHER" id="PTHR21310:SF13">
    <property type="entry name" value="AMINOGLYCOSIDE PHOSPHOTRANSFERASE DOMAIN-CONTAINING PROTEIN"/>
    <property type="match status" value="1"/>
</dbReference>
<reference evidence="1 2" key="1">
    <citation type="journal article" date="2015" name="Biotechnol. Biofuels">
        <title>Enhanced degradation of softwood versus hardwood by the white-rot fungus Pycnoporus coccineus.</title>
        <authorList>
            <person name="Couturier M."/>
            <person name="Navarro D."/>
            <person name="Chevret D."/>
            <person name="Henrissat B."/>
            <person name="Piumi F."/>
            <person name="Ruiz-Duenas F.J."/>
            <person name="Martinez A.T."/>
            <person name="Grigoriev I.V."/>
            <person name="Riley R."/>
            <person name="Lipzen A."/>
            <person name="Berrin J.G."/>
            <person name="Master E.R."/>
            <person name="Rosso M.N."/>
        </authorList>
    </citation>
    <scope>NUCLEOTIDE SEQUENCE [LARGE SCALE GENOMIC DNA]</scope>
    <source>
        <strain evidence="1 2">BRFM310</strain>
    </source>
</reference>
<dbReference type="EMBL" id="KZ084090">
    <property type="protein sequence ID" value="OSD06605.1"/>
    <property type="molecule type" value="Genomic_DNA"/>
</dbReference>
<evidence type="ECO:0000313" key="2">
    <source>
        <dbReference type="Proteomes" id="UP000193067"/>
    </source>
</evidence>
<gene>
    <name evidence="1" type="ORF">PYCCODRAFT_1431617</name>
</gene>
<name>A0A1Y2IZM4_TRAC3</name>
<dbReference type="Proteomes" id="UP000193067">
    <property type="component" value="Unassembled WGS sequence"/>
</dbReference>
<dbReference type="InterPro" id="IPR011009">
    <property type="entry name" value="Kinase-like_dom_sf"/>
</dbReference>
<dbReference type="InterPro" id="IPR051678">
    <property type="entry name" value="AGP_Transferase"/>
</dbReference>
<dbReference type="AlphaFoldDB" id="A0A1Y2IZM4"/>
<dbReference type="OrthoDB" id="10003767at2759"/>
<evidence type="ECO:0008006" key="3">
    <source>
        <dbReference type="Google" id="ProtNLM"/>
    </source>
</evidence>
<dbReference type="SUPFAM" id="SSF56112">
    <property type="entry name" value="Protein kinase-like (PK-like)"/>
    <property type="match status" value="1"/>
</dbReference>
<keyword evidence="2" id="KW-1185">Reference proteome</keyword>
<accession>A0A1Y2IZM4</accession>